<dbReference type="InterPro" id="IPR052906">
    <property type="entry name" value="Type_IV_Methyl-Rstrct_Enzyme"/>
</dbReference>
<dbReference type="Pfam" id="PF04471">
    <property type="entry name" value="Mrr_cat"/>
    <property type="match status" value="1"/>
</dbReference>
<dbReference type="Proteomes" id="UP001183777">
    <property type="component" value="Unassembled WGS sequence"/>
</dbReference>
<accession>A0ABU2RFG8</accession>
<dbReference type="PANTHER" id="PTHR30015:SF6">
    <property type="entry name" value="SLL1429 PROTEIN"/>
    <property type="match status" value="1"/>
</dbReference>
<keyword evidence="3" id="KW-0378">Hydrolase</keyword>
<evidence type="ECO:0000313" key="3">
    <source>
        <dbReference type="EMBL" id="MDT0427615.1"/>
    </source>
</evidence>
<organism evidence="3 4">
    <name type="scientific">Streptomyces salyersiae</name>
    <dbReference type="NCBI Taxonomy" id="3075530"/>
    <lineage>
        <taxon>Bacteria</taxon>
        <taxon>Bacillati</taxon>
        <taxon>Actinomycetota</taxon>
        <taxon>Actinomycetes</taxon>
        <taxon>Kitasatosporales</taxon>
        <taxon>Streptomycetaceae</taxon>
        <taxon>Streptomyces</taxon>
    </lineage>
</organism>
<keyword evidence="4" id="KW-1185">Reference proteome</keyword>
<dbReference type="SUPFAM" id="SSF52980">
    <property type="entry name" value="Restriction endonuclease-like"/>
    <property type="match status" value="1"/>
</dbReference>
<evidence type="ECO:0000259" key="2">
    <source>
        <dbReference type="Pfam" id="PF04471"/>
    </source>
</evidence>
<reference evidence="4" key="1">
    <citation type="submission" date="2023-07" db="EMBL/GenBank/DDBJ databases">
        <title>30 novel species of actinomycetes from the DSMZ collection.</title>
        <authorList>
            <person name="Nouioui I."/>
        </authorList>
    </citation>
    <scope>NUCLEOTIDE SEQUENCE [LARGE SCALE GENOMIC DNA]</scope>
    <source>
        <strain evidence="4">DSM 41770</strain>
    </source>
</reference>
<proteinExistence type="predicted"/>
<dbReference type="EMBL" id="JAVREX010000003">
    <property type="protein sequence ID" value="MDT0427615.1"/>
    <property type="molecule type" value="Genomic_DNA"/>
</dbReference>
<gene>
    <name evidence="3" type="ORF">RM649_08185</name>
</gene>
<keyword evidence="3" id="KW-0255">Endonuclease</keyword>
<evidence type="ECO:0000313" key="4">
    <source>
        <dbReference type="Proteomes" id="UP001183777"/>
    </source>
</evidence>
<dbReference type="GO" id="GO:0004519">
    <property type="term" value="F:endonuclease activity"/>
    <property type="evidence" value="ECO:0007669"/>
    <property type="project" value="UniProtKB-KW"/>
</dbReference>
<dbReference type="InterPro" id="IPR007560">
    <property type="entry name" value="Restrct_endonuc_IV_Mrr"/>
</dbReference>
<protein>
    <submittedName>
        <fullName evidence="3">Restriction endonuclease</fullName>
    </submittedName>
</protein>
<comment type="caution">
    <text evidence="3">The sequence shown here is derived from an EMBL/GenBank/DDBJ whole genome shotgun (WGS) entry which is preliminary data.</text>
</comment>
<keyword evidence="1" id="KW-0175">Coiled coil</keyword>
<sequence>MSLLPDGMHVTTSMVATYFEVAETVIRAVVFDHREELEGNGYRVLTGPELSYFKQLSGIRTHTASLALFSRRTVLNVAMLLRDSNVARQVRAYLLDTEYTVRNRPVDNSVHNLPADLLAALAAGLDNRIDQRVTHILGTTVVPLLNALIESAGEQRKGLLSAREDIHRAQRKLAQHEQKLHRLERARARRPLTGSRPLAGSTASTDAMTGREFAQHVAELLRRDGCTDVEIDSGGDRDATLTARTADGRGLVARCGDRTPHRAVGDGEMREFVGTKALHRADVAVYVATRPLSREAHDVAAQAGVTAVHRGLLEAWSAGTVLQALR</sequence>
<name>A0ABU2RFG8_9ACTN</name>
<feature type="coiled-coil region" evidence="1">
    <location>
        <begin position="159"/>
        <end position="186"/>
    </location>
</feature>
<feature type="domain" description="Restriction endonuclease type IV Mrr" evidence="2">
    <location>
        <begin position="206"/>
        <end position="315"/>
    </location>
</feature>
<dbReference type="RefSeq" id="WP_311655739.1">
    <property type="nucleotide sequence ID" value="NZ_JAVREX010000003.1"/>
</dbReference>
<evidence type="ECO:0000256" key="1">
    <source>
        <dbReference type="SAM" id="Coils"/>
    </source>
</evidence>
<keyword evidence="3" id="KW-0540">Nuclease</keyword>
<dbReference type="InterPro" id="IPR011335">
    <property type="entry name" value="Restrct_endonuc-II-like"/>
</dbReference>
<dbReference type="PANTHER" id="PTHR30015">
    <property type="entry name" value="MRR RESTRICTION SYSTEM PROTEIN"/>
    <property type="match status" value="1"/>
</dbReference>